<dbReference type="NCBIfam" id="TIGR02794">
    <property type="entry name" value="tolA_full"/>
    <property type="match status" value="1"/>
</dbReference>
<evidence type="ECO:0000313" key="3">
    <source>
        <dbReference type="Proteomes" id="UP000291613"/>
    </source>
</evidence>
<dbReference type="Proteomes" id="UP000291613">
    <property type="component" value="Unassembled WGS sequence"/>
</dbReference>
<dbReference type="EMBL" id="SIUB01000001">
    <property type="protein sequence ID" value="TBN55338.1"/>
    <property type="molecule type" value="Genomic_DNA"/>
</dbReference>
<sequence length="403" mass="41632">MRPGLVVSSAAHAILLGWGLINLSSAKPFDVGPTEALPIEVLSPEQFDAMTKGSKTSKKVDAPKVKAEKIAQADPEPADDDTPVAKENVKAPPPPPASAPEPKSAEAPPKVEPKPDPQAAKAEAEKAAKAEAEKVAVAKAAAEKAAADKAAKAAAEKATQEKAEKLAQAAEAEKLAKAQAEKDAKEKAEAEKEAKAEADKAAKEKADKLAKAEADKAAKAEAEKAAAAKAAKEKADAEKAAKAKEHKFDASKIASLLGNKASKSDSALNDVREASRKETSAPDTAPETTAGTARGTASKLSLSQRTGIDNAVREQVMQCWNPPVGAASDGSLAVRVQFTLNADGSLSGGPTVTNSSSNPAFRAAAGAATRAVQRCAPLKLPPEAYDYWRQVNINFDPKDMMGG</sequence>
<keyword evidence="3" id="KW-1185">Reference proteome</keyword>
<evidence type="ECO:0000313" key="2">
    <source>
        <dbReference type="EMBL" id="TBN55338.1"/>
    </source>
</evidence>
<dbReference type="GO" id="GO:0043213">
    <property type="term" value="P:bacteriocin transport"/>
    <property type="evidence" value="ECO:0007669"/>
    <property type="project" value="InterPro"/>
</dbReference>
<dbReference type="AlphaFoldDB" id="A0A4Q9GLZ5"/>
<feature type="compositionally biased region" description="Basic and acidic residues" evidence="1">
    <location>
        <begin position="270"/>
        <end position="280"/>
    </location>
</feature>
<gene>
    <name evidence="2" type="primary">tolA</name>
    <name evidence="2" type="ORF">EYR15_02090</name>
</gene>
<dbReference type="Gene3D" id="3.30.1150.10">
    <property type="match status" value="1"/>
</dbReference>
<dbReference type="RefSeq" id="WP_131001590.1">
    <property type="nucleotide sequence ID" value="NZ_JBHSZR010000002.1"/>
</dbReference>
<dbReference type="SUPFAM" id="SSF74653">
    <property type="entry name" value="TolA/TonB C-terminal domain"/>
    <property type="match status" value="1"/>
</dbReference>
<dbReference type="GO" id="GO:0016020">
    <property type="term" value="C:membrane"/>
    <property type="evidence" value="ECO:0007669"/>
    <property type="project" value="InterPro"/>
</dbReference>
<dbReference type="Pfam" id="PF13103">
    <property type="entry name" value="TonB_2"/>
    <property type="match status" value="1"/>
</dbReference>
<accession>A0A4Q9GLZ5</accession>
<protein>
    <submittedName>
        <fullName evidence="2">Cell envelope integrity protein TolA</fullName>
    </submittedName>
</protein>
<evidence type="ECO:0000256" key="1">
    <source>
        <dbReference type="SAM" id="MobiDB-lite"/>
    </source>
</evidence>
<feature type="compositionally biased region" description="Basic and acidic residues" evidence="1">
    <location>
        <begin position="58"/>
        <end position="71"/>
    </location>
</feature>
<dbReference type="GO" id="GO:0019534">
    <property type="term" value="F:toxin transmembrane transporter activity"/>
    <property type="evidence" value="ECO:0007669"/>
    <property type="project" value="InterPro"/>
</dbReference>
<reference evidence="2 3" key="1">
    <citation type="submission" date="2019-02" db="EMBL/GenBank/DDBJ databases">
        <title>Hansschlegelia quercus sp. nov., a novel methylotrophic bacterium from buds of oak (Quercus robur L.).</title>
        <authorList>
            <person name="Agafonova N.V."/>
            <person name="Kaparullina E.N."/>
            <person name="Grouzdev D.S."/>
            <person name="Doronina N.V."/>
        </authorList>
    </citation>
    <scope>NUCLEOTIDE SEQUENCE [LARGE SCALE GENOMIC DNA]</scope>
    <source>
        <strain evidence="2 3">Dub</strain>
    </source>
</reference>
<organism evidence="2 3">
    <name type="scientific">Hansschlegelia quercus</name>
    <dbReference type="NCBI Taxonomy" id="2528245"/>
    <lineage>
        <taxon>Bacteria</taxon>
        <taxon>Pseudomonadati</taxon>
        <taxon>Pseudomonadota</taxon>
        <taxon>Alphaproteobacteria</taxon>
        <taxon>Hyphomicrobiales</taxon>
        <taxon>Methylopilaceae</taxon>
        <taxon>Hansschlegelia</taxon>
    </lineage>
</organism>
<name>A0A4Q9GLZ5_9HYPH</name>
<comment type="caution">
    <text evidence="2">The sequence shown here is derived from an EMBL/GenBank/DDBJ whole genome shotgun (WGS) entry which is preliminary data.</text>
</comment>
<feature type="compositionally biased region" description="Basic and acidic residues" evidence="1">
    <location>
        <begin position="122"/>
        <end position="250"/>
    </location>
</feature>
<proteinExistence type="predicted"/>
<feature type="region of interest" description="Disordered" evidence="1">
    <location>
        <begin position="50"/>
        <end position="302"/>
    </location>
</feature>
<dbReference type="InterPro" id="IPR014161">
    <property type="entry name" value="Tol-Pal_TolA"/>
</dbReference>
<dbReference type="OrthoDB" id="7161229at2"/>